<gene>
    <name evidence="2" type="ORF">SCA03_12750</name>
</gene>
<accession>A0A4Y3QTI2</accession>
<name>A0A4Y3QTI2_STRCI</name>
<protein>
    <recommendedName>
        <fullName evidence="4">Lipoprotein</fullName>
    </recommendedName>
</protein>
<sequence length="276" mass="28923">MTGLTACGSDDGGSSADKSGDKSASKGGGSPVQGALAALQKASTATEKQQSAKTEAQQTQVLNGRTLKTENKGAFDWSSGGIRGTVTATMKGGTGAPMDFEVRYLADGMYIKTGGAGGGAKWAKSSYDELGDGGPSGAMLKDQLQNNNPARSVQTLLASRKVEAVGSETVRGTKTTHYTGTLTLSELVKMQSKDLKESDRKALERQFEQAGMKSEKIDLWIDGDDLLIKKKESSQGSKTSMNNVTYYSDYGTDVDLTPPPASQVEESKGKARPGLG</sequence>
<dbReference type="Proteomes" id="UP000319210">
    <property type="component" value="Unassembled WGS sequence"/>
</dbReference>
<feature type="region of interest" description="Disordered" evidence="1">
    <location>
        <begin position="249"/>
        <end position="276"/>
    </location>
</feature>
<dbReference type="Gene3D" id="2.50.20.20">
    <property type="match status" value="1"/>
</dbReference>
<dbReference type="AlphaFoldDB" id="A0A4Y3QTI2"/>
<organism evidence="2 3">
    <name type="scientific">Streptomyces cacaoi</name>
    <dbReference type="NCBI Taxonomy" id="1898"/>
    <lineage>
        <taxon>Bacteria</taxon>
        <taxon>Bacillati</taxon>
        <taxon>Actinomycetota</taxon>
        <taxon>Actinomycetes</taxon>
        <taxon>Kitasatosporales</taxon>
        <taxon>Streptomycetaceae</taxon>
        <taxon>Streptomyces</taxon>
    </lineage>
</organism>
<feature type="region of interest" description="Disordered" evidence="1">
    <location>
        <begin position="1"/>
        <end position="67"/>
    </location>
</feature>
<reference evidence="2 3" key="1">
    <citation type="submission" date="2019-06" db="EMBL/GenBank/DDBJ databases">
        <title>Whole genome shotgun sequence of Streptomyces cacaoi subsp. cacaoi NBRC 12748.</title>
        <authorList>
            <person name="Hosoyama A."/>
            <person name="Uohara A."/>
            <person name="Ohji S."/>
            <person name="Ichikawa N."/>
        </authorList>
    </citation>
    <scope>NUCLEOTIDE SEQUENCE [LARGE SCALE GENOMIC DNA]</scope>
    <source>
        <strain evidence="2 3">NBRC 12748</strain>
    </source>
</reference>
<evidence type="ECO:0000313" key="2">
    <source>
        <dbReference type="EMBL" id="GEB48724.1"/>
    </source>
</evidence>
<comment type="caution">
    <text evidence="2">The sequence shown here is derived from an EMBL/GenBank/DDBJ whole genome shotgun (WGS) entry which is preliminary data.</text>
</comment>
<evidence type="ECO:0000313" key="3">
    <source>
        <dbReference type="Proteomes" id="UP000319210"/>
    </source>
</evidence>
<feature type="compositionally biased region" description="Low complexity" evidence="1">
    <location>
        <begin position="8"/>
        <end position="17"/>
    </location>
</feature>
<keyword evidence="3" id="KW-1185">Reference proteome</keyword>
<evidence type="ECO:0000256" key="1">
    <source>
        <dbReference type="SAM" id="MobiDB-lite"/>
    </source>
</evidence>
<dbReference type="InterPro" id="IPR029046">
    <property type="entry name" value="LolA/LolB/LppX"/>
</dbReference>
<dbReference type="EMBL" id="BJMM01000004">
    <property type="protein sequence ID" value="GEB48724.1"/>
    <property type="molecule type" value="Genomic_DNA"/>
</dbReference>
<evidence type="ECO:0008006" key="4">
    <source>
        <dbReference type="Google" id="ProtNLM"/>
    </source>
</evidence>
<feature type="compositionally biased region" description="Polar residues" evidence="1">
    <location>
        <begin position="41"/>
        <end position="63"/>
    </location>
</feature>
<proteinExistence type="predicted"/>
<dbReference type="SUPFAM" id="SSF89392">
    <property type="entry name" value="Prokaryotic lipoproteins and lipoprotein localization factors"/>
    <property type="match status" value="1"/>
</dbReference>